<accession>A0A9D4SYK7</accession>
<keyword evidence="3" id="KW-1185">Reference proteome</keyword>
<reference evidence="2" key="1">
    <citation type="journal article" date="2020" name="Cell">
        <title>Large-Scale Comparative Analyses of Tick Genomes Elucidate Their Genetic Diversity and Vector Capacities.</title>
        <authorList>
            <consortium name="Tick Genome and Microbiome Consortium (TIGMIC)"/>
            <person name="Jia N."/>
            <person name="Wang J."/>
            <person name="Shi W."/>
            <person name="Du L."/>
            <person name="Sun Y."/>
            <person name="Zhan W."/>
            <person name="Jiang J.F."/>
            <person name="Wang Q."/>
            <person name="Zhang B."/>
            <person name="Ji P."/>
            <person name="Bell-Sakyi L."/>
            <person name="Cui X.M."/>
            <person name="Yuan T.T."/>
            <person name="Jiang B.G."/>
            <person name="Yang W.F."/>
            <person name="Lam T.T."/>
            <person name="Chang Q.C."/>
            <person name="Ding S.J."/>
            <person name="Wang X.J."/>
            <person name="Zhu J.G."/>
            <person name="Ruan X.D."/>
            <person name="Zhao L."/>
            <person name="Wei J.T."/>
            <person name="Ye R.Z."/>
            <person name="Que T.C."/>
            <person name="Du C.H."/>
            <person name="Zhou Y.H."/>
            <person name="Cheng J.X."/>
            <person name="Dai P.F."/>
            <person name="Guo W.B."/>
            <person name="Han X.H."/>
            <person name="Huang E.J."/>
            <person name="Li L.F."/>
            <person name="Wei W."/>
            <person name="Gao Y.C."/>
            <person name="Liu J.Z."/>
            <person name="Shao H.Z."/>
            <person name="Wang X."/>
            <person name="Wang C.C."/>
            <person name="Yang T.C."/>
            <person name="Huo Q.B."/>
            <person name="Li W."/>
            <person name="Chen H.Y."/>
            <person name="Chen S.E."/>
            <person name="Zhou L.G."/>
            <person name="Ni X.B."/>
            <person name="Tian J.H."/>
            <person name="Sheng Y."/>
            <person name="Liu T."/>
            <person name="Pan Y.S."/>
            <person name="Xia L.Y."/>
            <person name="Li J."/>
            <person name="Zhao F."/>
            <person name="Cao W.C."/>
        </authorList>
    </citation>
    <scope>NUCLEOTIDE SEQUENCE</scope>
    <source>
        <strain evidence="2">Rsan-2018</strain>
    </source>
</reference>
<comment type="caution">
    <text evidence="2">The sequence shown here is derived from an EMBL/GenBank/DDBJ whole genome shotgun (WGS) entry which is preliminary data.</text>
</comment>
<organism evidence="2 3">
    <name type="scientific">Rhipicephalus sanguineus</name>
    <name type="common">Brown dog tick</name>
    <name type="synonym">Ixodes sanguineus</name>
    <dbReference type="NCBI Taxonomy" id="34632"/>
    <lineage>
        <taxon>Eukaryota</taxon>
        <taxon>Metazoa</taxon>
        <taxon>Ecdysozoa</taxon>
        <taxon>Arthropoda</taxon>
        <taxon>Chelicerata</taxon>
        <taxon>Arachnida</taxon>
        <taxon>Acari</taxon>
        <taxon>Parasitiformes</taxon>
        <taxon>Ixodida</taxon>
        <taxon>Ixodoidea</taxon>
        <taxon>Ixodidae</taxon>
        <taxon>Rhipicephalinae</taxon>
        <taxon>Rhipicephalus</taxon>
        <taxon>Rhipicephalus</taxon>
    </lineage>
</organism>
<name>A0A9D4SYK7_RHISA</name>
<evidence type="ECO:0000256" key="1">
    <source>
        <dbReference type="SAM" id="MobiDB-lite"/>
    </source>
</evidence>
<feature type="region of interest" description="Disordered" evidence="1">
    <location>
        <begin position="1"/>
        <end position="43"/>
    </location>
</feature>
<gene>
    <name evidence="2" type="ORF">HPB52_010165</name>
</gene>
<reference evidence="2" key="2">
    <citation type="submission" date="2021-09" db="EMBL/GenBank/DDBJ databases">
        <authorList>
            <person name="Jia N."/>
            <person name="Wang J."/>
            <person name="Shi W."/>
            <person name="Du L."/>
            <person name="Sun Y."/>
            <person name="Zhan W."/>
            <person name="Jiang J."/>
            <person name="Wang Q."/>
            <person name="Zhang B."/>
            <person name="Ji P."/>
            <person name="Sakyi L.B."/>
            <person name="Cui X."/>
            <person name="Yuan T."/>
            <person name="Jiang B."/>
            <person name="Yang W."/>
            <person name="Lam T.T.-Y."/>
            <person name="Chang Q."/>
            <person name="Ding S."/>
            <person name="Wang X."/>
            <person name="Zhu J."/>
            <person name="Ruan X."/>
            <person name="Zhao L."/>
            <person name="Wei J."/>
            <person name="Que T."/>
            <person name="Du C."/>
            <person name="Cheng J."/>
            <person name="Dai P."/>
            <person name="Han X."/>
            <person name="Huang E."/>
            <person name="Gao Y."/>
            <person name="Liu J."/>
            <person name="Shao H."/>
            <person name="Ye R."/>
            <person name="Li L."/>
            <person name="Wei W."/>
            <person name="Wang X."/>
            <person name="Wang C."/>
            <person name="Huo Q."/>
            <person name="Li W."/>
            <person name="Guo W."/>
            <person name="Chen H."/>
            <person name="Chen S."/>
            <person name="Zhou L."/>
            <person name="Zhou L."/>
            <person name="Ni X."/>
            <person name="Tian J."/>
            <person name="Zhou Y."/>
            <person name="Sheng Y."/>
            <person name="Liu T."/>
            <person name="Pan Y."/>
            <person name="Xia L."/>
            <person name="Li J."/>
            <person name="Zhao F."/>
            <person name="Cao W."/>
        </authorList>
    </citation>
    <scope>NUCLEOTIDE SEQUENCE</scope>
    <source>
        <strain evidence="2">Rsan-2018</strain>
        <tissue evidence="2">Larvae</tissue>
    </source>
</reference>
<protein>
    <submittedName>
        <fullName evidence="2">Uncharacterized protein</fullName>
    </submittedName>
</protein>
<evidence type="ECO:0000313" key="2">
    <source>
        <dbReference type="EMBL" id="KAH7956524.1"/>
    </source>
</evidence>
<evidence type="ECO:0000313" key="3">
    <source>
        <dbReference type="Proteomes" id="UP000821837"/>
    </source>
</evidence>
<dbReference type="AlphaFoldDB" id="A0A9D4SYK7"/>
<dbReference type="EMBL" id="JABSTV010001250">
    <property type="protein sequence ID" value="KAH7956524.1"/>
    <property type="molecule type" value="Genomic_DNA"/>
</dbReference>
<feature type="region of interest" description="Disordered" evidence="1">
    <location>
        <begin position="82"/>
        <end position="114"/>
    </location>
</feature>
<dbReference type="Proteomes" id="UP000821837">
    <property type="component" value="Unassembled WGS sequence"/>
</dbReference>
<sequence length="114" mass="12897">MPTMWKRPPDGDINVAKPGIGFHTSSNDEDGNVPGERNRWNTTTTLTSKKPKYNQQEQIGFPHKGQEQVTLQQSIKVKVHNPQCQAHQATPGHRQQQRHYGKPEHRTPITGELG</sequence>
<proteinExistence type="predicted"/>